<dbReference type="GO" id="GO:0008270">
    <property type="term" value="F:zinc ion binding"/>
    <property type="evidence" value="ECO:0007669"/>
    <property type="project" value="UniProtKB-KW"/>
</dbReference>
<reference evidence="13 14" key="1">
    <citation type="submission" date="2015-10" db="EMBL/GenBank/DDBJ databases">
        <title>Draft genomes sequences of Candida glabrata isolates 1A, 1B, 2A, 2B, 3A and 3B.</title>
        <authorList>
            <person name="Haavelsrud O.E."/>
            <person name="Gaustad P."/>
        </authorList>
    </citation>
    <scope>NUCLEOTIDE SEQUENCE [LARGE SCALE GENOMIC DNA]</scope>
    <source>
        <strain evidence="13">910700640</strain>
    </source>
</reference>
<evidence type="ECO:0000256" key="2">
    <source>
        <dbReference type="ARBA" id="ARBA00022723"/>
    </source>
</evidence>
<evidence type="ECO:0000256" key="5">
    <source>
        <dbReference type="ARBA" id="ARBA00022833"/>
    </source>
</evidence>
<evidence type="ECO:0000256" key="10">
    <source>
        <dbReference type="PROSITE-ProRule" id="PRU00042"/>
    </source>
</evidence>
<keyword evidence="2" id="KW-0479">Metal-binding</keyword>
<dbReference type="Pfam" id="PF00096">
    <property type="entry name" value="zf-C2H2"/>
    <property type="match status" value="1"/>
</dbReference>
<evidence type="ECO:0000256" key="7">
    <source>
        <dbReference type="ARBA" id="ARBA00023163"/>
    </source>
</evidence>
<name>A0A0W0DEB4_CANGB</name>
<dbReference type="VEuPathDB" id="FungiDB:B1J91_L05786g"/>
<evidence type="ECO:0000313" key="14">
    <source>
        <dbReference type="Proteomes" id="UP000054886"/>
    </source>
</evidence>
<dbReference type="VEuPathDB" id="FungiDB:GWK60_L09427"/>
<dbReference type="PANTHER" id="PTHR23233:SF84">
    <property type="entry name" value="FI23031P1"/>
    <property type="match status" value="1"/>
</dbReference>
<evidence type="ECO:0000256" key="11">
    <source>
        <dbReference type="SAM" id="MobiDB-lite"/>
    </source>
</evidence>
<keyword evidence="5" id="KW-0862">Zinc</keyword>
<protein>
    <submittedName>
        <fullName evidence="13">Zinc finger protein</fullName>
    </submittedName>
</protein>
<dbReference type="VEuPathDB" id="FungiDB:CAGL0L05786g"/>
<proteinExistence type="inferred from homology"/>
<evidence type="ECO:0000256" key="1">
    <source>
        <dbReference type="ARBA" id="ARBA00004123"/>
    </source>
</evidence>
<dbReference type="VEuPathDB" id="FungiDB:GVI51_L05665"/>
<dbReference type="PROSITE" id="PS50157">
    <property type="entry name" value="ZINC_FINGER_C2H2_2"/>
    <property type="match status" value="2"/>
</dbReference>
<dbReference type="EMBL" id="LLZZ01000062">
    <property type="protein sequence ID" value="KTB10181.1"/>
    <property type="molecule type" value="Genomic_DNA"/>
</dbReference>
<feature type="compositionally biased region" description="Polar residues" evidence="11">
    <location>
        <begin position="222"/>
        <end position="241"/>
    </location>
</feature>
<comment type="caution">
    <text evidence="13">The sequence shown here is derived from an EMBL/GenBank/DDBJ whole genome shotgun (WGS) entry which is preliminary data.</text>
</comment>
<dbReference type="Proteomes" id="UP000054886">
    <property type="component" value="Unassembled WGS sequence"/>
</dbReference>
<dbReference type="GO" id="GO:0000981">
    <property type="term" value="F:DNA-binding transcription factor activity, RNA polymerase II-specific"/>
    <property type="evidence" value="ECO:0007669"/>
    <property type="project" value="TreeGrafter"/>
</dbReference>
<evidence type="ECO:0000256" key="9">
    <source>
        <dbReference type="ARBA" id="ARBA00038474"/>
    </source>
</evidence>
<dbReference type="InterPro" id="IPR036236">
    <property type="entry name" value="Znf_C2H2_sf"/>
</dbReference>
<keyword evidence="4 10" id="KW-0863">Zinc-finger</keyword>
<feature type="region of interest" description="Disordered" evidence="11">
    <location>
        <begin position="166"/>
        <end position="269"/>
    </location>
</feature>
<feature type="domain" description="C2H2-type" evidence="12">
    <location>
        <begin position="285"/>
        <end position="312"/>
    </location>
</feature>
<dbReference type="SUPFAM" id="SSF57667">
    <property type="entry name" value="beta-beta-alpha zinc fingers"/>
    <property type="match status" value="1"/>
</dbReference>
<keyword evidence="8" id="KW-0539">Nucleus</keyword>
<keyword evidence="6" id="KW-0805">Transcription regulation</keyword>
<comment type="subcellular location">
    <subcellularLocation>
        <location evidence="1">Nucleus</location>
    </subcellularLocation>
</comment>
<feature type="domain" description="C2H2-type" evidence="12">
    <location>
        <begin position="313"/>
        <end position="342"/>
    </location>
</feature>
<dbReference type="SMART" id="SM00355">
    <property type="entry name" value="ZnF_C2H2"/>
    <property type="match status" value="2"/>
</dbReference>
<dbReference type="FunFam" id="3.30.160.60:FF:000594">
    <property type="entry name" value="Transcription factor HIVEP2"/>
    <property type="match status" value="1"/>
</dbReference>
<keyword evidence="7" id="KW-0804">Transcription</keyword>
<dbReference type="PANTHER" id="PTHR23233">
    <property type="entry name" value="SAL-LIKE PROTEIN"/>
    <property type="match status" value="1"/>
</dbReference>
<dbReference type="PROSITE" id="PS00028">
    <property type="entry name" value="ZINC_FINGER_C2H2_1"/>
    <property type="match status" value="2"/>
</dbReference>
<sequence>MNNYMLMHQNNYQYPVQVQTPVPMPNHQHQQAGAAQPANHILPLTSNANAGYHNTNVVNSQERGNITLPPISSIVGNCVPPQAQQQDVCVQAHVAEPYPQYQSITHNNGMIKGGQQYHYYVPPPRAITPCLSSQGSPSFSHSNLVMVPKLDKQTSYLNANGTVVMDRTPSNYSNSSLVSYNSQNAESPGMTTPMSTPPSAFSSRSASASGMPMPTVFEGRTTDISRTASTSPKTPSLPDSSKSIRKSTEGIKKNKSKSQSPKTKSKVTPTSITVSAIDELSKLRKQCPVCGKVCSRPSTLKTHYLIHTGDTPFKCPWKDCKKAFNVKSNMLRHLKCHERKKQAKAQAA</sequence>
<feature type="compositionally biased region" description="Low complexity" evidence="11">
    <location>
        <begin position="170"/>
        <end position="214"/>
    </location>
</feature>
<dbReference type="AlphaFoldDB" id="A0A0W0DEB4"/>
<evidence type="ECO:0000259" key="12">
    <source>
        <dbReference type="PROSITE" id="PS50157"/>
    </source>
</evidence>
<dbReference type="InterPro" id="IPR051565">
    <property type="entry name" value="Sal_C2H2-zinc-finger"/>
</dbReference>
<dbReference type="GO" id="GO:0000978">
    <property type="term" value="F:RNA polymerase II cis-regulatory region sequence-specific DNA binding"/>
    <property type="evidence" value="ECO:0007669"/>
    <property type="project" value="TreeGrafter"/>
</dbReference>
<dbReference type="Gene3D" id="3.30.160.60">
    <property type="entry name" value="Classic Zinc Finger"/>
    <property type="match status" value="2"/>
</dbReference>
<evidence type="ECO:0000256" key="8">
    <source>
        <dbReference type="ARBA" id="ARBA00023242"/>
    </source>
</evidence>
<keyword evidence="3" id="KW-0677">Repeat</keyword>
<evidence type="ECO:0000256" key="3">
    <source>
        <dbReference type="ARBA" id="ARBA00022737"/>
    </source>
</evidence>
<feature type="compositionally biased region" description="Low complexity" evidence="11">
    <location>
        <begin position="257"/>
        <end position="269"/>
    </location>
</feature>
<dbReference type="GO" id="GO:0005634">
    <property type="term" value="C:nucleus"/>
    <property type="evidence" value="ECO:0007669"/>
    <property type="project" value="UniProtKB-SubCell"/>
</dbReference>
<organism evidence="13 14">
    <name type="scientific">Candida glabrata</name>
    <name type="common">Yeast</name>
    <name type="synonym">Torulopsis glabrata</name>
    <dbReference type="NCBI Taxonomy" id="5478"/>
    <lineage>
        <taxon>Eukaryota</taxon>
        <taxon>Fungi</taxon>
        <taxon>Dikarya</taxon>
        <taxon>Ascomycota</taxon>
        <taxon>Saccharomycotina</taxon>
        <taxon>Saccharomycetes</taxon>
        <taxon>Saccharomycetales</taxon>
        <taxon>Saccharomycetaceae</taxon>
        <taxon>Nakaseomyces</taxon>
    </lineage>
</organism>
<evidence type="ECO:0000313" key="13">
    <source>
        <dbReference type="EMBL" id="KTB10181.1"/>
    </source>
</evidence>
<evidence type="ECO:0000256" key="4">
    <source>
        <dbReference type="ARBA" id="ARBA00022771"/>
    </source>
</evidence>
<dbReference type="InterPro" id="IPR013087">
    <property type="entry name" value="Znf_C2H2_type"/>
</dbReference>
<evidence type="ECO:0000256" key="6">
    <source>
        <dbReference type="ARBA" id="ARBA00023015"/>
    </source>
</evidence>
<gene>
    <name evidence="13" type="ORF">AO440_003854</name>
</gene>
<comment type="similarity">
    <text evidence="9">Belongs to the sal C2H2-type zinc-finger protein family.</text>
</comment>
<accession>A0A0W0DEB4</accession>